<dbReference type="Gene3D" id="3.90.1150.10">
    <property type="entry name" value="Aspartate Aminotransferase, domain 1"/>
    <property type="match status" value="1"/>
</dbReference>
<dbReference type="InterPro" id="IPR000277">
    <property type="entry name" value="Cys/Met-Metab_PyrdxlP-dep_enz"/>
</dbReference>
<dbReference type="NCBIfam" id="TIGR01324">
    <property type="entry name" value="cysta_beta_ly_B"/>
    <property type="match status" value="1"/>
</dbReference>
<dbReference type="EMBL" id="UGTS01000004">
    <property type="protein sequence ID" value="SUC21083.1"/>
    <property type="molecule type" value="Genomic_DNA"/>
</dbReference>
<dbReference type="NCBIfam" id="NF005990">
    <property type="entry name" value="PRK08114.1"/>
    <property type="match status" value="1"/>
</dbReference>
<protein>
    <submittedName>
        <fullName evidence="9">Cystathionine beta-lyase</fullName>
        <ecNumber evidence="9">4.4.1.8</ecNumber>
    </submittedName>
</protein>
<evidence type="ECO:0000313" key="9">
    <source>
        <dbReference type="EMBL" id="SUC21083.1"/>
    </source>
</evidence>
<keyword evidence="4 9" id="KW-0456">Lyase</keyword>
<keyword evidence="3 8" id="KW-0663">Pyridoxal phosphate</keyword>
<dbReference type="SUPFAM" id="SSF53383">
    <property type="entry name" value="PLP-dependent transferases"/>
    <property type="match status" value="1"/>
</dbReference>
<evidence type="ECO:0000256" key="2">
    <source>
        <dbReference type="ARBA" id="ARBA00009077"/>
    </source>
</evidence>
<reference evidence="9 10" key="1">
    <citation type="submission" date="2018-06" db="EMBL/GenBank/DDBJ databases">
        <authorList>
            <consortium name="Pathogen Informatics"/>
            <person name="Doyle S."/>
        </authorList>
    </citation>
    <scope>NUCLEOTIDE SEQUENCE [LARGE SCALE GENOMIC DNA]</scope>
    <source>
        <strain evidence="9 10">NCTC11938</strain>
    </source>
</reference>
<evidence type="ECO:0000256" key="1">
    <source>
        <dbReference type="ARBA" id="ARBA00001933"/>
    </source>
</evidence>
<dbReference type="GeneID" id="6803506"/>
<evidence type="ECO:0000256" key="5">
    <source>
        <dbReference type="ARBA" id="ARBA00046315"/>
    </source>
</evidence>
<comment type="pathway">
    <text evidence="5">Amino-acid biosynthesis; L-methionine biosynthesis via de novo pathway; L-homocysteine from L-cystathionine: step 1/1.</text>
</comment>
<evidence type="ECO:0000256" key="8">
    <source>
        <dbReference type="RuleBase" id="RU362118"/>
    </source>
</evidence>
<sequence length="397" mass="44172">MTQKKPETSLLLSGRSKKYSQGAVNPIIQRTSSVIFDTVAQKREATQKRAEGALFYGRRGTTTHFALQEALTELEQGTGCALFPSGAAAITQSILAFIEQGCHILVTGSAYDPTQNFCDQILSKFSVTTTYFDPLIGTEISQLLRPETKIVFLESPGSITMEVQDLQGIITAVRHYNPNIIIMIDNTWAAGLLLKPLTLGADISIQSATKYIIGHSDGMLGFAVANQRCWPQLRENTYLLGQCADPDTAYMAARGLRTLAVRMKQHEQSGLEIARWLKQHPLVDNVYHPALSSCPGHTYFQRDFTGSNGLFSFSLKKILTTEEFSRFLDNLSLFKMAFSWGGFESLILGYHPNDIKAMRQYDTQPTLAGTLFRVHIGLENIDDLIEDLEQAFLRISN</sequence>
<organism evidence="9 10">
    <name type="scientific">Proteus mirabilis</name>
    <dbReference type="NCBI Taxonomy" id="584"/>
    <lineage>
        <taxon>Bacteria</taxon>
        <taxon>Pseudomonadati</taxon>
        <taxon>Pseudomonadota</taxon>
        <taxon>Gammaproteobacteria</taxon>
        <taxon>Enterobacterales</taxon>
        <taxon>Morganellaceae</taxon>
        <taxon>Proteus</taxon>
    </lineage>
</organism>
<dbReference type="PROSITE" id="PS00868">
    <property type="entry name" value="CYS_MET_METAB_PP"/>
    <property type="match status" value="1"/>
</dbReference>
<dbReference type="InterPro" id="IPR015422">
    <property type="entry name" value="PyrdxlP-dep_Trfase_small"/>
</dbReference>
<dbReference type="GO" id="GO:0047804">
    <property type="term" value="F:cysteine-S-conjugate beta-lyase activity"/>
    <property type="evidence" value="ECO:0007669"/>
    <property type="project" value="UniProtKB-EC"/>
</dbReference>
<evidence type="ECO:0000256" key="3">
    <source>
        <dbReference type="ARBA" id="ARBA00022898"/>
    </source>
</evidence>
<dbReference type="GO" id="GO:0019450">
    <property type="term" value="P:L-cysteine catabolic process to pyruvate"/>
    <property type="evidence" value="ECO:0007669"/>
    <property type="project" value="TreeGrafter"/>
</dbReference>
<dbReference type="Gene3D" id="3.40.640.10">
    <property type="entry name" value="Type I PLP-dependent aspartate aminotransferase-like (Major domain)"/>
    <property type="match status" value="1"/>
</dbReference>
<dbReference type="PIRSF" id="PIRSF001434">
    <property type="entry name" value="CGS"/>
    <property type="match status" value="1"/>
</dbReference>
<dbReference type="RefSeq" id="WP_004245190.1">
    <property type="nucleotide sequence ID" value="NZ_AP026827.1"/>
</dbReference>
<evidence type="ECO:0000256" key="6">
    <source>
        <dbReference type="ARBA" id="ARBA00047517"/>
    </source>
</evidence>
<dbReference type="EC" id="4.4.1.8" evidence="9"/>
<evidence type="ECO:0000313" key="10">
    <source>
        <dbReference type="Proteomes" id="UP000254191"/>
    </source>
</evidence>
<name>A0A379FJI3_PROMI</name>
<dbReference type="InterPro" id="IPR006233">
    <property type="entry name" value="Cys_b_lyase_bac"/>
</dbReference>
<gene>
    <name evidence="9" type="primary">metC_5</name>
    <name evidence="9" type="ORF">NCTC11938_02112</name>
</gene>
<proteinExistence type="inferred from homology"/>
<dbReference type="InterPro" id="IPR054542">
    <property type="entry name" value="Cys_met_metab_PP"/>
</dbReference>
<dbReference type="OMA" id="GPYTYGR"/>
<dbReference type="InterPro" id="IPR015421">
    <property type="entry name" value="PyrdxlP-dep_Trfase_major"/>
</dbReference>
<evidence type="ECO:0000256" key="4">
    <source>
        <dbReference type="ARBA" id="ARBA00023239"/>
    </source>
</evidence>
<dbReference type="GO" id="GO:0030170">
    <property type="term" value="F:pyridoxal phosphate binding"/>
    <property type="evidence" value="ECO:0007669"/>
    <property type="project" value="InterPro"/>
</dbReference>
<dbReference type="Proteomes" id="UP000254191">
    <property type="component" value="Unassembled WGS sequence"/>
</dbReference>
<dbReference type="GO" id="GO:0019346">
    <property type="term" value="P:transsulfuration"/>
    <property type="evidence" value="ECO:0007669"/>
    <property type="project" value="InterPro"/>
</dbReference>
<dbReference type="InterPro" id="IPR015424">
    <property type="entry name" value="PyrdxlP-dep_Trfase"/>
</dbReference>
<dbReference type="OrthoDB" id="9805807at2"/>
<dbReference type="FunFam" id="3.40.640.10:FF:000046">
    <property type="entry name" value="Cystathionine gamma-lyase"/>
    <property type="match status" value="1"/>
</dbReference>
<accession>A0A379FJI3</accession>
<comment type="catalytic activity">
    <reaction evidence="7">
        <text>an S-substituted L-cysteine + H2O = a thiol + pyruvate + NH4(+)</text>
        <dbReference type="Rhea" id="RHEA:18121"/>
        <dbReference type="ChEBI" id="CHEBI:15361"/>
        <dbReference type="ChEBI" id="CHEBI:15377"/>
        <dbReference type="ChEBI" id="CHEBI:28938"/>
        <dbReference type="ChEBI" id="CHEBI:29256"/>
        <dbReference type="ChEBI" id="CHEBI:58717"/>
        <dbReference type="EC" id="4.4.1.13"/>
    </reaction>
</comment>
<dbReference type="AlphaFoldDB" id="A0A379FJI3"/>
<comment type="similarity">
    <text evidence="2 8">Belongs to the trans-sulfuration enzymes family.</text>
</comment>
<comment type="catalytic activity">
    <reaction evidence="6">
        <text>L,L-cystathionine + H2O = L-homocysteine + pyruvate + NH4(+)</text>
        <dbReference type="Rhea" id="RHEA:13965"/>
        <dbReference type="ChEBI" id="CHEBI:15361"/>
        <dbReference type="ChEBI" id="CHEBI:15377"/>
        <dbReference type="ChEBI" id="CHEBI:28938"/>
        <dbReference type="ChEBI" id="CHEBI:58161"/>
        <dbReference type="ChEBI" id="CHEBI:58199"/>
    </reaction>
</comment>
<dbReference type="Pfam" id="PF01053">
    <property type="entry name" value="Cys_Met_Meta_PP"/>
    <property type="match status" value="1"/>
</dbReference>
<evidence type="ECO:0000256" key="7">
    <source>
        <dbReference type="ARBA" id="ARBA00047625"/>
    </source>
</evidence>
<comment type="cofactor">
    <cofactor evidence="1 8">
        <name>pyridoxal 5'-phosphate</name>
        <dbReference type="ChEBI" id="CHEBI:597326"/>
    </cofactor>
</comment>
<dbReference type="PANTHER" id="PTHR43500:SF1">
    <property type="entry name" value="CYSTATHIONINE BETA-LYASE-RELATED"/>
    <property type="match status" value="1"/>
</dbReference>
<dbReference type="PANTHER" id="PTHR43500">
    <property type="entry name" value="CYSTATHIONINE BETA-LYASE-RELATED"/>
    <property type="match status" value="1"/>
</dbReference>